<proteinExistence type="predicted"/>
<reference evidence="2" key="1">
    <citation type="journal article" date="2017" name="Genome Biol.">
        <title>Comparative genomics reveals high biological diversity and specific adaptations in the industrially and medically important fungal genus Aspergillus.</title>
        <authorList>
            <person name="de Vries R.P."/>
            <person name="Riley R."/>
            <person name="Wiebenga A."/>
            <person name="Aguilar-Osorio G."/>
            <person name="Amillis S."/>
            <person name="Uchima C.A."/>
            <person name="Anderluh G."/>
            <person name="Asadollahi M."/>
            <person name="Askin M."/>
            <person name="Barry K."/>
            <person name="Battaglia E."/>
            <person name="Bayram O."/>
            <person name="Benocci T."/>
            <person name="Braus-Stromeyer S.A."/>
            <person name="Caldana C."/>
            <person name="Canovas D."/>
            <person name="Cerqueira G.C."/>
            <person name="Chen F."/>
            <person name="Chen W."/>
            <person name="Choi C."/>
            <person name="Clum A."/>
            <person name="Dos Santos R.A."/>
            <person name="Damasio A.R."/>
            <person name="Diallinas G."/>
            <person name="Emri T."/>
            <person name="Fekete E."/>
            <person name="Flipphi M."/>
            <person name="Freyberg S."/>
            <person name="Gallo A."/>
            <person name="Gournas C."/>
            <person name="Habgood R."/>
            <person name="Hainaut M."/>
            <person name="Harispe M.L."/>
            <person name="Henrissat B."/>
            <person name="Hilden K.S."/>
            <person name="Hope R."/>
            <person name="Hossain A."/>
            <person name="Karabika E."/>
            <person name="Karaffa L."/>
            <person name="Karanyi Z."/>
            <person name="Krasevec N."/>
            <person name="Kuo A."/>
            <person name="Kusch H."/>
            <person name="LaButti K."/>
            <person name="Lagendijk E.L."/>
            <person name="Lapidus A."/>
            <person name="Levasseur A."/>
            <person name="Lindquist E."/>
            <person name="Lipzen A."/>
            <person name="Logrieco A.F."/>
            <person name="MacCabe A."/>
            <person name="Maekelae M.R."/>
            <person name="Malavazi I."/>
            <person name="Melin P."/>
            <person name="Meyer V."/>
            <person name="Mielnichuk N."/>
            <person name="Miskei M."/>
            <person name="Molnar A.P."/>
            <person name="Mule G."/>
            <person name="Ngan C.Y."/>
            <person name="Orejas M."/>
            <person name="Orosz E."/>
            <person name="Ouedraogo J.P."/>
            <person name="Overkamp K.M."/>
            <person name="Park H.-S."/>
            <person name="Perrone G."/>
            <person name="Piumi F."/>
            <person name="Punt P.J."/>
            <person name="Ram A.F."/>
            <person name="Ramon A."/>
            <person name="Rauscher S."/>
            <person name="Record E."/>
            <person name="Riano-Pachon D.M."/>
            <person name="Robert V."/>
            <person name="Roehrig J."/>
            <person name="Ruller R."/>
            <person name="Salamov A."/>
            <person name="Salih N.S."/>
            <person name="Samson R.A."/>
            <person name="Sandor E."/>
            <person name="Sanguinetti M."/>
            <person name="Schuetze T."/>
            <person name="Sepcic K."/>
            <person name="Shelest E."/>
            <person name="Sherlock G."/>
            <person name="Sophianopoulou V."/>
            <person name="Squina F.M."/>
            <person name="Sun H."/>
            <person name="Susca A."/>
            <person name="Todd R.B."/>
            <person name="Tsang A."/>
            <person name="Unkles S.E."/>
            <person name="van de Wiele N."/>
            <person name="van Rossen-Uffink D."/>
            <person name="Oliveira J.V."/>
            <person name="Vesth T.C."/>
            <person name="Visser J."/>
            <person name="Yu J.-H."/>
            <person name="Zhou M."/>
            <person name="Andersen M.R."/>
            <person name="Archer D.B."/>
            <person name="Baker S.E."/>
            <person name="Benoit I."/>
            <person name="Brakhage A.A."/>
            <person name="Braus G.H."/>
            <person name="Fischer R."/>
            <person name="Frisvad J.C."/>
            <person name="Goldman G.H."/>
            <person name="Houbraken J."/>
            <person name="Oakley B."/>
            <person name="Pocsi I."/>
            <person name="Scazzocchio C."/>
            <person name="Seiboth B."/>
            <person name="vanKuyk P.A."/>
            <person name="Wortman J."/>
            <person name="Dyer P.S."/>
            <person name="Grigoriev I.V."/>
        </authorList>
    </citation>
    <scope>NUCLEOTIDE SEQUENCE [LARGE SCALE GENOMIC DNA]</scope>
    <source>
        <strain evidence="2">CBS 106.47</strain>
    </source>
</reference>
<dbReference type="VEuPathDB" id="FungiDB:ASPFODRAFT_697261"/>
<accession>A0A1M3U166</accession>
<gene>
    <name evidence="1" type="ORF">ASPFODRAFT_697261</name>
</gene>
<protein>
    <submittedName>
        <fullName evidence="1">Uncharacterized protein</fullName>
    </submittedName>
</protein>
<dbReference type="EMBL" id="KV878236">
    <property type="protein sequence ID" value="OJZ92748.1"/>
    <property type="molecule type" value="Genomic_DNA"/>
</dbReference>
<dbReference type="Proteomes" id="UP000184063">
    <property type="component" value="Unassembled WGS sequence"/>
</dbReference>
<name>A0A1M3U166_ASPLC</name>
<sequence>MAPNALSLESLSDGRSMGRHNGVLRTSLLEYSAFSTWLVRTRQYPSYGTVDSVRLAPPRRGGKFKTQNARFNLLARVSPAHLVPLK</sequence>
<evidence type="ECO:0000313" key="2">
    <source>
        <dbReference type="Proteomes" id="UP000184063"/>
    </source>
</evidence>
<evidence type="ECO:0000313" key="1">
    <source>
        <dbReference type="EMBL" id="OJZ92748.1"/>
    </source>
</evidence>
<organism evidence="1 2">
    <name type="scientific">Aspergillus luchuensis (strain CBS 106.47)</name>
    <dbReference type="NCBI Taxonomy" id="1137211"/>
    <lineage>
        <taxon>Eukaryota</taxon>
        <taxon>Fungi</taxon>
        <taxon>Dikarya</taxon>
        <taxon>Ascomycota</taxon>
        <taxon>Pezizomycotina</taxon>
        <taxon>Eurotiomycetes</taxon>
        <taxon>Eurotiomycetidae</taxon>
        <taxon>Eurotiales</taxon>
        <taxon>Aspergillaceae</taxon>
        <taxon>Aspergillus</taxon>
        <taxon>Aspergillus subgen. Circumdati</taxon>
    </lineage>
</organism>
<dbReference type="AlphaFoldDB" id="A0A1M3U166"/>